<dbReference type="InterPro" id="IPR011051">
    <property type="entry name" value="RmlC_Cupin_sf"/>
</dbReference>
<dbReference type="Proteomes" id="UP001141950">
    <property type="component" value="Unassembled WGS sequence"/>
</dbReference>
<keyword evidence="8" id="KW-1185">Reference proteome</keyword>
<name>A0A9X2MLZ7_9BACL</name>
<evidence type="ECO:0000313" key="8">
    <source>
        <dbReference type="Proteomes" id="UP001141950"/>
    </source>
</evidence>
<dbReference type="CDD" id="cd07010">
    <property type="entry name" value="cupin_PMI_type_I_N_bac"/>
    <property type="match status" value="1"/>
</dbReference>
<keyword evidence="2" id="KW-0862">Zinc</keyword>
<dbReference type="EMBL" id="JANIPJ010000001">
    <property type="protein sequence ID" value="MCR2802690.1"/>
    <property type="molecule type" value="Genomic_DNA"/>
</dbReference>
<evidence type="ECO:0000259" key="6">
    <source>
        <dbReference type="Pfam" id="PF21621"/>
    </source>
</evidence>
<accession>A0A9X2MLZ7</accession>
<evidence type="ECO:0000259" key="5">
    <source>
        <dbReference type="Pfam" id="PF20511"/>
    </source>
</evidence>
<dbReference type="Gene3D" id="2.60.120.10">
    <property type="entry name" value="Jelly Rolls"/>
    <property type="match status" value="2"/>
</dbReference>
<dbReference type="GO" id="GO:0008270">
    <property type="term" value="F:zinc ion binding"/>
    <property type="evidence" value="ECO:0007669"/>
    <property type="project" value="InterPro"/>
</dbReference>
<evidence type="ECO:0000256" key="4">
    <source>
        <dbReference type="ARBA" id="ARBA00030762"/>
    </source>
</evidence>
<dbReference type="GO" id="GO:0004476">
    <property type="term" value="F:mannose-6-phosphate isomerase activity"/>
    <property type="evidence" value="ECO:0007669"/>
    <property type="project" value="InterPro"/>
</dbReference>
<dbReference type="InterPro" id="IPR046457">
    <property type="entry name" value="PMI_typeI_cat"/>
</dbReference>
<dbReference type="PANTHER" id="PTHR42742">
    <property type="entry name" value="TRANSCRIPTIONAL REPRESSOR MPRA"/>
    <property type="match status" value="1"/>
</dbReference>
<keyword evidence="1" id="KW-0479">Metal-binding</keyword>
<feature type="domain" description="Mannose-6-phosphate isomerase cupin" evidence="6">
    <location>
        <begin position="294"/>
        <end position="353"/>
    </location>
</feature>
<dbReference type="AlphaFoldDB" id="A0A9X2MLZ7"/>
<evidence type="ECO:0000313" key="7">
    <source>
        <dbReference type="EMBL" id="MCR2802690.1"/>
    </source>
</evidence>
<evidence type="ECO:0000256" key="2">
    <source>
        <dbReference type="ARBA" id="ARBA00022833"/>
    </source>
</evidence>
<dbReference type="InterPro" id="IPR049071">
    <property type="entry name" value="MPI_cupin_dom"/>
</dbReference>
<reference evidence="7" key="1">
    <citation type="submission" date="2022-08" db="EMBL/GenBank/DDBJ databases">
        <title>The genomic sequence of strain Paenibacillus sp. SCIV0701.</title>
        <authorList>
            <person name="Zhao H."/>
        </authorList>
    </citation>
    <scope>NUCLEOTIDE SEQUENCE</scope>
    <source>
        <strain evidence="7">SCIV0701</strain>
    </source>
</reference>
<dbReference type="Pfam" id="PF20511">
    <property type="entry name" value="PMI_typeI_cat"/>
    <property type="match status" value="1"/>
</dbReference>
<sequence>MTTDWVQRSRRPLKLKSNRVWRTYTGGKLIEGWQGKPDAIDTAFPEEWVASAVKAKNAGREHIAEGWSLVEPEEPGQAPVTLKELVESDPAAFLGPNHVKRYKEQMAVLVKVLDAGERLTIQVHPSRKTARELFASEFGKTEAWYVLGGRVIDGEEPCIYLGFKPGMTKERWRELFESQAIPEMLDALHRIPVKKGDVYLVEGGVPHAIGAGCFLIEIQEPTDLTLRTERVTPSGLQVPDSACHQGVGFEAMLDCFRYEPLNLADTLARYKKEPKVVRLTQGGRETVLIGAADTDRFAMRLLEMNGPYAKRQDGSFSIAIVVQGSGELYWGEERMSVRQGDQLFLPAGVEAVTWVNADKHADLKVVVCYPPE</sequence>
<dbReference type="InterPro" id="IPR051804">
    <property type="entry name" value="Carb_Metab_Reg_Kinase/Isom"/>
</dbReference>
<proteinExistence type="predicted"/>
<dbReference type="InterPro" id="IPR014710">
    <property type="entry name" value="RmlC-like_jellyroll"/>
</dbReference>
<comment type="caution">
    <text evidence="7">The sequence shown here is derived from an EMBL/GenBank/DDBJ whole genome shotgun (WGS) entry which is preliminary data.</text>
</comment>
<evidence type="ECO:0000256" key="3">
    <source>
        <dbReference type="ARBA" id="ARBA00029741"/>
    </source>
</evidence>
<evidence type="ECO:0000256" key="1">
    <source>
        <dbReference type="ARBA" id="ARBA00022723"/>
    </source>
</evidence>
<gene>
    <name evidence="7" type="ORF">NQZ67_02235</name>
</gene>
<dbReference type="SUPFAM" id="SSF51182">
    <property type="entry name" value="RmlC-like cupins"/>
    <property type="match status" value="1"/>
</dbReference>
<protein>
    <recommendedName>
        <fullName evidence="3">Phosphohexomutase</fullName>
    </recommendedName>
    <alternativeName>
        <fullName evidence="4">Phosphomannose isomerase</fullName>
    </alternativeName>
</protein>
<dbReference type="Pfam" id="PF21621">
    <property type="entry name" value="MPI_cupin_dom"/>
    <property type="match status" value="1"/>
</dbReference>
<dbReference type="RefSeq" id="WP_257442333.1">
    <property type="nucleotide sequence ID" value="NZ_JANIPJ010000001.1"/>
</dbReference>
<dbReference type="PANTHER" id="PTHR42742:SF3">
    <property type="entry name" value="FRUCTOKINASE"/>
    <property type="match status" value="1"/>
</dbReference>
<feature type="domain" description="Phosphomannose isomerase type I catalytic" evidence="5">
    <location>
        <begin position="60"/>
        <end position="136"/>
    </location>
</feature>
<organism evidence="7 8">
    <name type="scientific">Paenibacillus soyae</name>
    <dbReference type="NCBI Taxonomy" id="2969249"/>
    <lineage>
        <taxon>Bacteria</taxon>
        <taxon>Bacillati</taxon>
        <taxon>Bacillota</taxon>
        <taxon>Bacilli</taxon>
        <taxon>Bacillales</taxon>
        <taxon>Paenibacillaceae</taxon>
        <taxon>Paenibacillus</taxon>
    </lineage>
</organism>